<proteinExistence type="predicted"/>
<keyword evidence="2" id="KW-1185">Reference proteome</keyword>
<dbReference type="Proteomes" id="UP000005237">
    <property type="component" value="Unassembled WGS sequence"/>
</dbReference>
<dbReference type="AlphaFoldDB" id="A0A8R1DXD1"/>
<reference evidence="1" key="2">
    <citation type="submission" date="2022-06" db="UniProtKB">
        <authorList>
            <consortium name="EnsemblMetazoa"/>
        </authorList>
    </citation>
    <scope>IDENTIFICATION</scope>
    <source>
        <strain evidence="1">DF5081</strain>
    </source>
</reference>
<accession>A0A8R1DXD1</accession>
<protein>
    <submittedName>
        <fullName evidence="1">Uncharacterized protein</fullName>
    </submittedName>
</protein>
<name>A0A8R1DXD1_CAEJA</name>
<reference evidence="2" key="1">
    <citation type="submission" date="2010-08" db="EMBL/GenBank/DDBJ databases">
        <authorList>
            <consortium name="Caenorhabditis japonica Sequencing Consortium"/>
            <person name="Wilson R.K."/>
        </authorList>
    </citation>
    <scope>NUCLEOTIDE SEQUENCE [LARGE SCALE GENOMIC DNA]</scope>
    <source>
        <strain evidence="2">DF5081</strain>
    </source>
</reference>
<evidence type="ECO:0000313" key="2">
    <source>
        <dbReference type="Proteomes" id="UP000005237"/>
    </source>
</evidence>
<organism evidence="1 2">
    <name type="scientific">Caenorhabditis japonica</name>
    <dbReference type="NCBI Taxonomy" id="281687"/>
    <lineage>
        <taxon>Eukaryota</taxon>
        <taxon>Metazoa</taxon>
        <taxon>Ecdysozoa</taxon>
        <taxon>Nematoda</taxon>
        <taxon>Chromadorea</taxon>
        <taxon>Rhabditida</taxon>
        <taxon>Rhabditina</taxon>
        <taxon>Rhabditomorpha</taxon>
        <taxon>Rhabditoidea</taxon>
        <taxon>Rhabditidae</taxon>
        <taxon>Peloderinae</taxon>
        <taxon>Caenorhabditis</taxon>
    </lineage>
</organism>
<dbReference type="EnsemblMetazoa" id="CJA14119.1">
    <property type="protein sequence ID" value="CJA14119.1"/>
    <property type="gene ID" value="WBGene00133323"/>
</dbReference>
<evidence type="ECO:0000313" key="1">
    <source>
        <dbReference type="EnsemblMetazoa" id="CJA14119.1"/>
    </source>
</evidence>
<sequence>MVARFYRVGCGSQDGTLGSSIQLRLLTSLLGGFGSVRIQEKTIDTVDGTIQMTGNLSIRPSRSFKTRIQAFFGSR</sequence>